<feature type="region of interest" description="Disordered" evidence="1">
    <location>
        <begin position="303"/>
        <end position="329"/>
    </location>
</feature>
<feature type="transmembrane region" description="Helical" evidence="2">
    <location>
        <begin position="339"/>
        <end position="359"/>
    </location>
</feature>
<feature type="region of interest" description="Disordered" evidence="1">
    <location>
        <begin position="245"/>
        <end position="267"/>
    </location>
</feature>
<organism evidence="3 4">
    <name type="scientific">Faecalibacterium prausnitzii</name>
    <dbReference type="NCBI Taxonomy" id="853"/>
    <lineage>
        <taxon>Bacteria</taxon>
        <taxon>Bacillati</taxon>
        <taxon>Bacillota</taxon>
        <taxon>Clostridia</taxon>
        <taxon>Eubacteriales</taxon>
        <taxon>Oscillospiraceae</taxon>
        <taxon>Faecalibacterium</taxon>
    </lineage>
</organism>
<feature type="compositionally biased region" description="Low complexity" evidence="1">
    <location>
        <begin position="203"/>
        <end position="213"/>
    </location>
</feature>
<keyword evidence="2" id="KW-0472">Membrane</keyword>
<accession>A0A291TDI8</accession>
<reference evidence="3 4" key="1">
    <citation type="submission" date="2017-10" db="EMBL/GenBank/DDBJ databases">
        <title>Complete Genome Sequence of Faecalibacterium prausnitzii isolated from the gut of healthy adult Indian.</title>
        <authorList>
            <person name="Bag S."/>
            <person name="Ghosh T.S."/>
            <person name="Das B."/>
        </authorList>
    </citation>
    <scope>NUCLEOTIDE SEQUENCE [LARGE SCALE GENOMIC DNA]</scope>
    <source>
        <strain evidence="3 4">Indica</strain>
    </source>
</reference>
<name>A0A291TDI8_9FIRM</name>
<protein>
    <submittedName>
        <fullName evidence="3">Uncharacterized protein</fullName>
    </submittedName>
</protein>
<keyword evidence="2" id="KW-1133">Transmembrane helix</keyword>
<dbReference type="RefSeq" id="WP_098925136.1">
    <property type="nucleotide sequence ID" value="NZ_CP023819.1"/>
</dbReference>
<dbReference type="Proteomes" id="UP000223709">
    <property type="component" value="Chromosome"/>
</dbReference>
<evidence type="ECO:0000256" key="2">
    <source>
        <dbReference type="SAM" id="Phobius"/>
    </source>
</evidence>
<evidence type="ECO:0000313" key="3">
    <source>
        <dbReference type="EMBL" id="ATL91237.1"/>
    </source>
</evidence>
<dbReference type="AlphaFoldDB" id="A0A291TDI8"/>
<feature type="region of interest" description="Disordered" evidence="1">
    <location>
        <begin position="203"/>
        <end position="227"/>
    </location>
</feature>
<dbReference type="EMBL" id="CP023819">
    <property type="protein sequence ID" value="ATL91237.1"/>
    <property type="molecule type" value="Genomic_DNA"/>
</dbReference>
<gene>
    <name evidence="3" type="ORF">CRH10_13550</name>
</gene>
<evidence type="ECO:0000313" key="4">
    <source>
        <dbReference type="Proteomes" id="UP000223709"/>
    </source>
</evidence>
<feature type="compositionally biased region" description="Acidic residues" evidence="1">
    <location>
        <begin position="314"/>
        <end position="327"/>
    </location>
</feature>
<evidence type="ECO:0000256" key="1">
    <source>
        <dbReference type="SAM" id="MobiDB-lite"/>
    </source>
</evidence>
<sequence length="363" mass="39614">MEENFNPVARTRANYYTPGSPVQFVCVELLKGELSGENAVCLTFKNISKVTLTALEIHFKCKGVDGIILCEDAFEYREIEVKPGESFGMDDAVFVTQKAITSVDVVLKNVYSGKKVVHLDAIKRVRLPAPRRLSPELEKALESRMNRTGLKYMPQVFENGWYCACGSFHPKEEDTVYCTECGCDRILLQNALNTLLQPGQKAAPAEQAPAAEATRVVSSAPQEEPTRIVASAPVQAEPTRVIPTARPAEPVGAPTSFAPPVEHTPVPEAEPTRVLDAATRAAFPGSGAAAVDDEGTRVMPAAARRAAPARQSEPEVEQYDEEDDAEESRDGIAETLVRWVPPITAIVCAGIALWGFVYYQFMM</sequence>
<keyword evidence="2" id="KW-0812">Transmembrane</keyword>
<proteinExistence type="predicted"/>